<evidence type="ECO:0008006" key="4">
    <source>
        <dbReference type="Google" id="ProtNLM"/>
    </source>
</evidence>
<feature type="region of interest" description="Disordered" evidence="1">
    <location>
        <begin position="68"/>
        <end position="88"/>
    </location>
</feature>
<evidence type="ECO:0000313" key="2">
    <source>
        <dbReference type="EMBL" id="SDF99351.1"/>
    </source>
</evidence>
<evidence type="ECO:0000256" key="1">
    <source>
        <dbReference type="SAM" id="MobiDB-lite"/>
    </source>
</evidence>
<sequence>MSSTQAGFFDSLVTAVRENPLAAALIGGGAFWLLAGDEKLKSAARSATAAASPIVDLGVRNVRAAASELQRTAAPPTAPETDHDDATGFGETVREASSAASDAMSGAADEIKDRFDEGIAYARENLGMPGKEALTKAQSSLADVLDRQPLVLGAVGLAIGAAIAGAFRTFDLENEWVGELSDDIKADLNTRADAVSQSLREASDTLKAELGDVGTEAVDRVKQAGIDAADAAREKVKSP</sequence>
<dbReference type="EMBL" id="FMZW01000099">
    <property type="protein sequence ID" value="SDF99351.1"/>
    <property type="molecule type" value="Genomic_DNA"/>
</dbReference>
<proteinExistence type="predicted"/>
<dbReference type="Proteomes" id="UP000199245">
    <property type="component" value="Unassembled WGS sequence"/>
</dbReference>
<evidence type="ECO:0000313" key="3">
    <source>
        <dbReference type="Proteomes" id="UP000199245"/>
    </source>
</evidence>
<dbReference type="RefSeq" id="WP_092090601.1">
    <property type="nucleotide sequence ID" value="NZ_FMZW01000099.1"/>
</dbReference>
<reference evidence="2 3" key="1">
    <citation type="submission" date="2016-10" db="EMBL/GenBank/DDBJ databases">
        <authorList>
            <person name="de Groot N.N."/>
        </authorList>
    </citation>
    <scope>NUCLEOTIDE SEQUENCE [LARGE SCALE GENOMIC DNA]</scope>
    <source>
        <strain evidence="2 3">R5</strain>
    </source>
</reference>
<dbReference type="AlphaFoldDB" id="A0A1G7QLC4"/>
<protein>
    <recommendedName>
        <fullName evidence="4">DUF3618 domain-containing protein</fullName>
    </recommendedName>
</protein>
<gene>
    <name evidence="2" type="ORF">SAMN05216337_109912</name>
</gene>
<name>A0A1G7QLC4_9BRAD</name>
<accession>A0A1G7QLC4</accession>
<organism evidence="2 3">
    <name type="scientific">Bradyrhizobium brasilense</name>
    <dbReference type="NCBI Taxonomy" id="1419277"/>
    <lineage>
        <taxon>Bacteria</taxon>
        <taxon>Pseudomonadati</taxon>
        <taxon>Pseudomonadota</taxon>
        <taxon>Alphaproteobacteria</taxon>
        <taxon>Hyphomicrobiales</taxon>
        <taxon>Nitrobacteraceae</taxon>
        <taxon>Bradyrhizobium</taxon>
    </lineage>
</organism>